<gene>
    <name evidence="4" type="ORF">MVES_001351</name>
</gene>
<keyword evidence="2" id="KW-0732">Signal</keyword>
<dbReference type="Pfam" id="PF00085">
    <property type="entry name" value="Thioredoxin"/>
    <property type="match status" value="1"/>
</dbReference>
<evidence type="ECO:0000259" key="3">
    <source>
        <dbReference type="PROSITE" id="PS51352"/>
    </source>
</evidence>
<dbReference type="EMBL" id="KZ454988">
    <property type="protein sequence ID" value="PKI85095.1"/>
    <property type="molecule type" value="Genomic_DNA"/>
</dbReference>
<reference evidence="4 5" key="1">
    <citation type="submission" date="2017-10" db="EMBL/GenBank/DDBJ databases">
        <title>A novel species of cold-tolerant Malassezia isolated from bats.</title>
        <authorList>
            <person name="Lorch J.M."/>
            <person name="Palmer J.M."/>
            <person name="Vanderwolf K.J."/>
            <person name="Schmidt K.Z."/>
            <person name="Verant M.L."/>
            <person name="Weller T.J."/>
            <person name="Blehert D.S."/>
        </authorList>
    </citation>
    <scope>NUCLEOTIDE SEQUENCE [LARGE SCALE GENOMIC DNA]</scope>
    <source>
        <strain evidence="4 5">NWHC:44797-103</strain>
    </source>
</reference>
<dbReference type="PANTHER" id="PTHR45815:SF3">
    <property type="entry name" value="PROTEIN DISULFIDE-ISOMERASE A6"/>
    <property type="match status" value="1"/>
</dbReference>
<organism evidence="4 5">
    <name type="scientific">Malassezia vespertilionis</name>
    <dbReference type="NCBI Taxonomy" id="2020962"/>
    <lineage>
        <taxon>Eukaryota</taxon>
        <taxon>Fungi</taxon>
        <taxon>Dikarya</taxon>
        <taxon>Basidiomycota</taxon>
        <taxon>Ustilaginomycotina</taxon>
        <taxon>Malasseziomycetes</taxon>
        <taxon>Malasseziales</taxon>
        <taxon>Malasseziaceae</taxon>
        <taxon>Malassezia</taxon>
    </lineage>
</organism>
<dbReference type="GO" id="GO:0034976">
    <property type="term" value="P:response to endoplasmic reticulum stress"/>
    <property type="evidence" value="ECO:0007669"/>
    <property type="project" value="TreeGrafter"/>
</dbReference>
<protein>
    <recommendedName>
        <fullName evidence="3">Thioredoxin domain-containing protein</fullName>
    </recommendedName>
</protein>
<dbReference type="GO" id="GO:0015035">
    <property type="term" value="F:protein-disulfide reductase activity"/>
    <property type="evidence" value="ECO:0007669"/>
    <property type="project" value="TreeGrafter"/>
</dbReference>
<keyword evidence="5" id="KW-1185">Reference proteome</keyword>
<dbReference type="STRING" id="2020962.A0A2N1JEZ4"/>
<dbReference type="InterPro" id="IPR036249">
    <property type="entry name" value="Thioredoxin-like_sf"/>
</dbReference>
<dbReference type="PROSITE" id="PS51352">
    <property type="entry name" value="THIOREDOXIN_2"/>
    <property type="match status" value="1"/>
</dbReference>
<proteinExistence type="predicted"/>
<dbReference type="GO" id="GO:0005788">
    <property type="term" value="C:endoplasmic reticulum lumen"/>
    <property type="evidence" value="ECO:0007669"/>
    <property type="project" value="TreeGrafter"/>
</dbReference>
<dbReference type="PANTHER" id="PTHR45815">
    <property type="entry name" value="PROTEIN DISULFIDE-ISOMERASE A6"/>
    <property type="match status" value="1"/>
</dbReference>
<feature type="compositionally biased region" description="Basic and acidic residues" evidence="1">
    <location>
        <begin position="302"/>
        <end position="313"/>
    </location>
</feature>
<evidence type="ECO:0000313" key="4">
    <source>
        <dbReference type="EMBL" id="PKI85095.1"/>
    </source>
</evidence>
<dbReference type="PROSITE" id="PS00194">
    <property type="entry name" value="THIOREDOXIN_1"/>
    <property type="match status" value="1"/>
</dbReference>
<dbReference type="PRINTS" id="PR00421">
    <property type="entry name" value="THIOREDOXIN"/>
</dbReference>
<feature type="signal peptide" evidence="2">
    <location>
        <begin position="1"/>
        <end position="17"/>
    </location>
</feature>
<dbReference type="Proteomes" id="UP000232875">
    <property type="component" value="Unassembled WGS sequence"/>
</dbReference>
<feature type="region of interest" description="Disordered" evidence="1">
    <location>
        <begin position="302"/>
        <end position="343"/>
    </location>
</feature>
<evidence type="ECO:0000313" key="5">
    <source>
        <dbReference type="Proteomes" id="UP000232875"/>
    </source>
</evidence>
<evidence type="ECO:0000256" key="2">
    <source>
        <dbReference type="SAM" id="SignalP"/>
    </source>
</evidence>
<dbReference type="AlphaFoldDB" id="A0A2N1JEZ4"/>
<evidence type="ECO:0000256" key="1">
    <source>
        <dbReference type="SAM" id="MobiDB-lite"/>
    </source>
</evidence>
<accession>A0A2N1JEZ4</accession>
<dbReference type="InterPro" id="IPR017937">
    <property type="entry name" value="Thioredoxin_CS"/>
</dbReference>
<name>A0A2N1JEZ4_9BASI</name>
<dbReference type="Gene3D" id="3.40.30.10">
    <property type="entry name" value="Glutaredoxin"/>
    <property type="match status" value="2"/>
</dbReference>
<feature type="domain" description="Thioredoxin" evidence="3">
    <location>
        <begin position="8"/>
        <end position="135"/>
    </location>
</feature>
<dbReference type="SUPFAM" id="SSF52833">
    <property type="entry name" value="Thioredoxin-like"/>
    <property type="match status" value="1"/>
</dbReference>
<sequence length="471" mass="52537">MMRCVAVLLAYVVYVQAALFASHGRVVRLDASNFDKEVLQIEKPTMVAFTAQWCGHCKNLAPQYSRVANEMDGVVKLAYVDCEDSASQSLCAKYGVQGFPTLKLFPATKKRLPRDYQGERTSRAIMDHMIDALPTESVRRLEASQIASFVDKKRGEPKIVLFSPKVKSSSLYRSLALDYRERIPFGYVYTGKPGVFEAAENVLGVKLNENTVPALFLIDGQAGGKRVEKYRSSMKHRSISSWVDKVVYGKEPAAPQEQRKAERTSESAAPKPKVSARPGMSEEDVDAAIKIGERLVREEHEETARKLAEEEAVARGSMEALRRARSKQKQMPFEGQQQAEEPVSSEMLMDKLQDMVGDKWGTLLAQHALKARKLAEKIVQDDPAKAFQATEAAEAHLSKALSADIVHLTDQIRAGADDEGYPLTADMETTLKGHLDMFQGMLRTVEARIEARKSDKTEKEYADSILARYDL</sequence>
<dbReference type="OrthoDB" id="427280at2759"/>
<feature type="region of interest" description="Disordered" evidence="1">
    <location>
        <begin position="251"/>
        <end position="283"/>
    </location>
</feature>
<dbReference type="InterPro" id="IPR013766">
    <property type="entry name" value="Thioredoxin_domain"/>
</dbReference>
<feature type="chain" id="PRO_5014793765" description="Thioredoxin domain-containing protein" evidence="2">
    <location>
        <begin position="18"/>
        <end position="471"/>
    </location>
</feature>